<comment type="caution">
    <text evidence="6">The sequence shown here is derived from an EMBL/GenBank/DDBJ whole genome shotgun (WGS) entry which is preliminary data.</text>
</comment>
<dbReference type="PANTHER" id="PTHR42852:SF6">
    <property type="entry name" value="THIOL:DISULFIDE INTERCHANGE PROTEIN DSBE"/>
    <property type="match status" value="1"/>
</dbReference>
<dbReference type="SUPFAM" id="SSF52833">
    <property type="entry name" value="Thioredoxin-like"/>
    <property type="match status" value="1"/>
</dbReference>
<dbReference type="InterPro" id="IPR013740">
    <property type="entry name" value="Redoxin"/>
</dbReference>
<keyword evidence="2" id="KW-0201">Cytochrome c-type biogenesis</keyword>
<evidence type="ECO:0000256" key="1">
    <source>
        <dbReference type="ARBA" id="ARBA00004196"/>
    </source>
</evidence>
<dbReference type="GO" id="GO:0030313">
    <property type="term" value="C:cell envelope"/>
    <property type="evidence" value="ECO:0007669"/>
    <property type="project" value="UniProtKB-SubCell"/>
</dbReference>
<dbReference type="InterPro" id="IPR050553">
    <property type="entry name" value="Thioredoxin_ResA/DsbE_sf"/>
</dbReference>
<dbReference type="AlphaFoldDB" id="V6SST8"/>
<evidence type="ECO:0000313" key="7">
    <source>
        <dbReference type="Proteomes" id="UP000018004"/>
    </source>
</evidence>
<name>V6SST8_9FLAO</name>
<dbReference type="EMBL" id="AVGG01000001">
    <property type="protein sequence ID" value="ESU29763.1"/>
    <property type="molecule type" value="Genomic_DNA"/>
</dbReference>
<gene>
    <name evidence="6" type="ORF">FLJC2902T_02390</name>
</gene>
<comment type="subcellular location">
    <subcellularLocation>
        <location evidence="1">Cell envelope</location>
    </subcellularLocation>
</comment>
<evidence type="ECO:0000313" key="6">
    <source>
        <dbReference type="EMBL" id="ESU29763.1"/>
    </source>
</evidence>
<evidence type="ECO:0000256" key="4">
    <source>
        <dbReference type="ARBA" id="ARBA00023284"/>
    </source>
</evidence>
<dbReference type="InterPro" id="IPR036249">
    <property type="entry name" value="Thioredoxin-like_sf"/>
</dbReference>
<evidence type="ECO:0000259" key="5">
    <source>
        <dbReference type="PROSITE" id="PS51352"/>
    </source>
</evidence>
<dbReference type="PATRIC" id="fig|1341181.4.peg.233"/>
<evidence type="ECO:0000256" key="3">
    <source>
        <dbReference type="ARBA" id="ARBA00023157"/>
    </source>
</evidence>
<evidence type="ECO:0000256" key="2">
    <source>
        <dbReference type="ARBA" id="ARBA00022748"/>
    </source>
</evidence>
<keyword evidence="3" id="KW-1015">Disulfide bond</keyword>
<dbReference type="InterPro" id="IPR013766">
    <property type="entry name" value="Thioredoxin_domain"/>
</dbReference>
<dbReference type="Proteomes" id="UP000018004">
    <property type="component" value="Unassembled WGS sequence"/>
</dbReference>
<dbReference type="Pfam" id="PF08534">
    <property type="entry name" value="Redoxin"/>
    <property type="match status" value="1"/>
</dbReference>
<accession>V6SST8</accession>
<dbReference type="PANTHER" id="PTHR42852">
    <property type="entry name" value="THIOL:DISULFIDE INTERCHANGE PROTEIN DSBE"/>
    <property type="match status" value="1"/>
</dbReference>
<keyword evidence="4" id="KW-0676">Redox-active center</keyword>
<feature type="domain" description="Thioredoxin" evidence="5">
    <location>
        <begin position="237"/>
        <end position="385"/>
    </location>
</feature>
<keyword evidence="7" id="KW-1185">Reference proteome</keyword>
<protein>
    <recommendedName>
        <fullName evidence="5">Thioredoxin domain-containing protein</fullName>
    </recommendedName>
</protein>
<dbReference type="GO" id="GO:0016491">
    <property type="term" value="F:oxidoreductase activity"/>
    <property type="evidence" value="ECO:0007669"/>
    <property type="project" value="InterPro"/>
</dbReference>
<dbReference type="GO" id="GO:0017004">
    <property type="term" value="P:cytochrome complex assembly"/>
    <property type="evidence" value="ECO:0007669"/>
    <property type="project" value="UniProtKB-KW"/>
</dbReference>
<dbReference type="RefSeq" id="WP_023577943.1">
    <property type="nucleotide sequence ID" value="NZ_AVGG01000001.1"/>
</dbReference>
<dbReference type="OrthoDB" id="9794348at2"/>
<dbReference type="CDD" id="cd02966">
    <property type="entry name" value="TlpA_like_family"/>
    <property type="match status" value="1"/>
</dbReference>
<proteinExistence type="predicted"/>
<sequence>MKLNAKTIIFFLFCHLLTAQNKFSISGSISSKYKDADIVLYSKRSGFIRIKTKEKKGQFYFTGEMKYDYDQAFLSVDKENINLGITSFFIGGGNFKIDIQEINKVDSLNNIHFSNVPFVKEKKIYEEMTTPYKDSVQLAFNIYSNLKHDKLKRYDKDSLWSIVSNSRKKLLAQKVKFMELFPNDYISLYYLNTEIINTIHPITINELNAIYTKFSNDLKETELGKSIGAYIKKKQSLTVGNTLPNFSFKSNEGQNFDLSSFYNNKKLVLLCFWGSGCAPCIKKIPTLKTLNEKYETKGLQLISVSLDPQVDYWFSSLKKYEMPWLQTCDIRDYNQGRSIGKLLDVTNMPQYFLIDNTGKLVYHNEQSNDDENFTVLLKILDSQLQ</sequence>
<reference evidence="6 7" key="1">
    <citation type="submission" date="2013-08" db="EMBL/GenBank/DDBJ databases">
        <title>Flavobacterium limnosediminis JC2902 genome sequencing.</title>
        <authorList>
            <person name="Lee K."/>
            <person name="Yi H."/>
            <person name="Park S."/>
            <person name="Chun J."/>
        </authorList>
    </citation>
    <scope>NUCLEOTIDE SEQUENCE [LARGE SCALE GENOMIC DNA]</scope>
    <source>
        <strain evidence="6 7">JC2902</strain>
    </source>
</reference>
<dbReference type="STRING" id="1341181.FLJC2902T_02390"/>
<dbReference type="Gene3D" id="3.40.30.10">
    <property type="entry name" value="Glutaredoxin"/>
    <property type="match status" value="1"/>
</dbReference>
<dbReference type="PROSITE" id="PS51352">
    <property type="entry name" value="THIOREDOXIN_2"/>
    <property type="match status" value="1"/>
</dbReference>
<dbReference type="eggNOG" id="COG0526">
    <property type="taxonomic scope" value="Bacteria"/>
</dbReference>
<organism evidence="6 7">
    <name type="scientific">Flavobacterium limnosediminis JC2902</name>
    <dbReference type="NCBI Taxonomy" id="1341181"/>
    <lineage>
        <taxon>Bacteria</taxon>
        <taxon>Pseudomonadati</taxon>
        <taxon>Bacteroidota</taxon>
        <taxon>Flavobacteriia</taxon>
        <taxon>Flavobacteriales</taxon>
        <taxon>Flavobacteriaceae</taxon>
        <taxon>Flavobacterium</taxon>
    </lineage>
</organism>